<evidence type="ECO:0000313" key="3">
    <source>
        <dbReference type="EMBL" id="GAA0459559.1"/>
    </source>
</evidence>
<protein>
    <recommendedName>
        <fullName evidence="2">Protein kinase domain-containing protein</fullName>
    </recommendedName>
</protein>
<name>A0ABP3JQJ7_9ACTN</name>
<feature type="region of interest" description="Disordered" evidence="1">
    <location>
        <begin position="180"/>
        <end position="201"/>
    </location>
</feature>
<dbReference type="PANTHER" id="PTHR34512:SF30">
    <property type="entry name" value="OUTER MEMBRANE PROTEIN ASSEMBLY FACTOR BAMB"/>
    <property type="match status" value="1"/>
</dbReference>
<evidence type="ECO:0000256" key="1">
    <source>
        <dbReference type="SAM" id="MobiDB-lite"/>
    </source>
</evidence>
<evidence type="ECO:0000259" key="2">
    <source>
        <dbReference type="PROSITE" id="PS50011"/>
    </source>
</evidence>
<evidence type="ECO:0000313" key="4">
    <source>
        <dbReference type="Proteomes" id="UP001500909"/>
    </source>
</evidence>
<dbReference type="PROSITE" id="PS50011">
    <property type="entry name" value="PROTEIN_KINASE_DOM"/>
    <property type="match status" value="1"/>
</dbReference>
<gene>
    <name evidence="3" type="ORF">GCM10010361_24390</name>
</gene>
<dbReference type="Gene3D" id="2.130.10.10">
    <property type="entry name" value="YVTN repeat-like/Quinoprotein amine dehydrogenase"/>
    <property type="match status" value="1"/>
</dbReference>
<feature type="domain" description="Protein kinase" evidence="2">
    <location>
        <begin position="1"/>
        <end position="259"/>
    </location>
</feature>
<organism evidence="3 4">
    <name type="scientific">Streptomyces olivaceiscleroticus</name>
    <dbReference type="NCBI Taxonomy" id="68245"/>
    <lineage>
        <taxon>Bacteria</taxon>
        <taxon>Bacillati</taxon>
        <taxon>Actinomycetota</taxon>
        <taxon>Actinomycetes</taxon>
        <taxon>Kitasatosporales</taxon>
        <taxon>Streptomycetaceae</taxon>
        <taxon>Streptomyces</taxon>
    </lineage>
</organism>
<dbReference type="RefSeq" id="WP_346094986.1">
    <property type="nucleotide sequence ID" value="NZ_BAAABY010000018.1"/>
</dbReference>
<keyword evidence="4" id="KW-1185">Reference proteome</keyword>
<reference evidence="4" key="1">
    <citation type="journal article" date="2019" name="Int. J. Syst. Evol. Microbiol.">
        <title>The Global Catalogue of Microorganisms (GCM) 10K type strain sequencing project: providing services to taxonomists for standard genome sequencing and annotation.</title>
        <authorList>
            <consortium name="The Broad Institute Genomics Platform"/>
            <consortium name="The Broad Institute Genome Sequencing Center for Infectious Disease"/>
            <person name="Wu L."/>
            <person name="Ma J."/>
        </authorList>
    </citation>
    <scope>NUCLEOTIDE SEQUENCE [LARGE SCALE GENOMIC DNA]</scope>
    <source>
        <strain evidence="4">JCM 4805</strain>
    </source>
</reference>
<dbReference type="InterPro" id="IPR011009">
    <property type="entry name" value="Kinase-like_dom_sf"/>
</dbReference>
<feature type="region of interest" description="Disordered" evidence="1">
    <location>
        <begin position="287"/>
        <end position="307"/>
    </location>
</feature>
<dbReference type="EMBL" id="BAAABY010000018">
    <property type="protein sequence ID" value="GAA0459559.1"/>
    <property type="molecule type" value="Genomic_DNA"/>
</dbReference>
<dbReference type="InterPro" id="IPR000719">
    <property type="entry name" value="Prot_kinase_dom"/>
</dbReference>
<dbReference type="SUPFAM" id="SSF56112">
    <property type="entry name" value="Protein kinase-like (PK-like)"/>
    <property type="match status" value="1"/>
</dbReference>
<dbReference type="PANTHER" id="PTHR34512">
    <property type="entry name" value="CELL SURFACE PROTEIN"/>
    <property type="match status" value="1"/>
</dbReference>
<dbReference type="InterPro" id="IPR002372">
    <property type="entry name" value="PQQ_rpt_dom"/>
</dbReference>
<accession>A0ABP3JQJ7</accession>
<dbReference type="Proteomes" id="UP001500909">
    <property type="component" value="Unassembled WGS sequence"/>
</dbReference>
<dbReference type="SUPFAM" id="SSF50998">
    <property type="entry name" value="Quinoprotein alcohol dehydrogenase-like"/>
    <property type="match status" value="2"/>
</dbReference>
<dbReference type="InterPro" id="IPR015943">
    <property type="entry name" value="WD40/YVTN_repeat-like_dom_sf"/>
</dbReference>
<dbReference type="SMART" id="SM00220">
    <property type="entry name" value="S_TKc"/>
    <property type="match status" value="1"/>
</dbReference>
<sequence length="711" mass="74614">MEAVQQAVERCIGPYQVLHEWPGQTGNGQHTEDAVRYALARDTHSGRVHTLMLPAHRSAGDRAYAVRFRAEAENSRRLTGPWIAPVVAVAPPNTEPPWVAYDCFPALPLPAALAVSGGPLPVATVRFLGAALAETLARAHAQGLVHGGISRGSVLLTPYGPRLTGYGLVRAAALDGTDRTAAPGIDADTLSPEQRTGGRPRPLGDVFALGAVLAYATTGQSAPDPAALPDELRDLLTACLAADPEHRPGPAALARELAAGGSTPNAGVLPPAVVGALEYQTASWPADTGESLHATRPAESPSAASGVSQTRRAMVKALAGGVAGLALGAGGVAAARAAGVGRPLPRPPLFPRGSAPAPLWRYEFEVTDAEPQFVWQGKVATFDAAGLRVAVDLGTGKKLWSRDDLYGTSMPLANGTMAMGSLDELTFSSIRTGRILRTERGYDGGKKPSLGELIATRGRTLWFGGRTDDELVIAYDVTRRKELWRTAIPRKFVTGLSIAPADGVGAAVTTDDALLLPSSGSATDESPMEFLALDRRSGTHLWTQKVDDWPVNDTAIPYVIDSAGRVAFGLGDSVRAVDLPTGDQLWKRHGDSRLSHALVCHDHTLFAADFQGGAQAIDVRSGKLLWRRRPPKESGTGSIDIGTAVSHSGRMFLQSNGSEIDAFDAVDGTPRWRLTLSGKGNEAAGAGTFLGSAPGAVFILHTNALYALPVD</sequence>
<comment type="caution">
    <text evidence="3">The sequence shown here is derived from an EMBL/GenBank/DDBJ whole genome shotgun (WGS) entry which is preliminary data.</text>
</comment>
<dbReference type="InterPro" id="IPR018391">
    <property type="entry name" value="PQQ_b-propeller_rpt"/>
</dbReference>
<dbReference type="Pfam" id="PF13360">
    <property type="entry name" value="PQQ_2"/>
    <property type="match status" value="1"/>
</dbReference>
<dbReference type="Gene3D" id="1.10.510.10">
    <property type="entry name" value="Transferase(Phosphotransferase) domain 1"/>
    <property type="match status" value="1"/>
</dbReference>
<proteinExistence type="predicted"/>
<dbReference type="SMART" id="SM00564">
    <property type="entry name" value="PQQ"/>
    <property type="match status" value="4"/>
</dbReference>
<dbReference type="InterPro" id="IPR011047">
    <property type="entry name" value="Quinoprotein_ADH-like_sf"/>
</dbReference>